<keyword evidence="2" id="KW-1185">Reference proteome</keyword>
<proteinExistence type="predicted"/>
<protein>
    <submittedName>
        <fullName evidence="1">Uncharacterized protein</fullName>
    </submittedName>
</protein>
<reference evidence="1 2" key="1">
    <citation type="journal article" date="2016" name="MBio">
        <title>Lateral Gene Transfer in a Heavy Metal-Contaminated-Groundwater Microbial Community.</title>
        <authorList>
            <person name="Hemme C.L."/>
            <person name="Green S.J."/>
            <person name="Rishishwar L."/>
            <person name="Prakash O."/>
            <person name="Pettenato A."/>
            <person name="Chakraborty R."/>
            <person name="Deutschbauer A.M."/>
            <person name="Van Nostrand J.D."/>
            <person name="Wu L."/>
            <person name="He Z."/>
            <person name="Jordan I.K."/>
            <person name="Hazen T.C."/>
            <person name="Arkin A.P."/>
            <person name="Kostka J.E."/>
            <person name="Zhou J."/>
        </authorList>
    </citation>
    <scope>NUCLEOTIDE SEQUENCE [LARGE SCALE GENOMIC DNA]</scope>
    <source>
        <strain evidence="1 2">FW104-T7</strain>
    </source>
</reference>
<gene>
    <name evidence="1" type="ORF">RHOFW104T7_07000</name>
</gene>
<comment type="caution">
    <text evidence="1">The sequence shown here is derived from an EMBL/GenBank/DDBJ whole genome shotgun (WGS) entry which is preliminary data.</text>
</comment>
<accession>A0A154QKR6</accession>
<organism evidence="1 2">
    <name type="scientific">Rhodanobacter thiooxydans</name>
    <dbReference type="NCBI Taxonomy" id="416169"/>
    <lineage>
        <taxon>Bacteria</taxon>
        <taxon>Pseudomonadati</taxon>
        <taxon>Pseudomonadota</taxon>
        <taxon>Gammaproteobacteria</taxon>
        <taxon>Lysobacterales</taxon>
        <taxon>Rhodanobacteraceae</taxon>
        <taxon>Rhodanobacter</taxon>
    </lineage>
</organism>
<dbReference type="EMBL" id="LVJS01000020">
    <property type="protein sequence ID" value="KZC24750.1"/>
    <property type="molecule type" value="Genomic_DNA"/>
</dbReference>
<evidence type="ECO:0000313" key="2">
    <source>
        <dbReference type="Proteomes" id="UP000076131"/>
    </source>
</evidence>
<evidence type="ECO:0000313" key="1">
    <source>
        <dbReference type="EMBL" id="KZC24750.1"/>
    </source>
</evidence>
<sequence>MKPAMLCMGARDQSANVFLPLPGRPTLNIVCIFLAGATRRLFVRLIRQPIYMFSPYSICRAM</sequence>
<dbReference type="Proteomes" id="UP000076131">
    <property type="component" value="Unassembled WGS sequence"/>
</dbReference>
<name>A0A154QKR6_9GAMM</name>
<dbReference type="AlphaFoldDB" id="A0A154QKR6"/>